<name>A0A7W9YKT7_9ACTN</name>
<dbReference type="Proteomes" id="UP000546642">
    <property type="component" value="Unassembled WGS sequence"/>
</dbReference>
<accession>A0A7W9YKT7</accession>
<organism evidence="1 2">
    <name type="scientific">Nocardiopsis mwathae</name>
    <dbReference type="NCBI Taxonomy" id="1472723"/>
    <lineage>
        <taxon>Bacteria</taxon>
        <taxon>Bacillati</taxon>
        <taxon>Actinomycetota</taxon>
        <taxon>Actinomycetes</taxon>
        <taxon>Streptosporangiales</taxon>
        <taxon>Nocardiopsidaceae</taxon>
        <taxon>Nocardiopsis</taxon>
    </lineage>
</organism>
<comment type="caution">
    <text evidence="1">The sequence shown here is derived from an EMBL/GenBank/DDBJ whole genome shotgun (WGS) entry which is preliminary data.</text>
</comment>
<gene>
    <name evidence="1" type="ORF">HNR23_004054</name>
</gene>
<evidence type="ECO:0000313" key="1">
    <source>
        <dbReference type="EMBL" id="MBB6173994.1"/>
    </source>
</evidence>
<proteinExistence type="predicted"/>
<dbReference type="AlphaFoldDB" id="A0A7W9YKT7"/>
<sequence>MAALEISLARGDEPVDAKVFFETAGEVIDLVQRAERNIGGRQQSPARWALTELRVGSAVAVASPVGEESDRRRACEASMRLVEGLNALESSATIPPAFDVDMLRSLLRVARGHEVGNEVRISSSADGGKHLIQASVAARTIQHAKDALAARKLEFDSVQGEIDRLDVRGSKREVSIFDIEQNRSVRATFPPELLADVLRNIKQRVAAWGLAQRTAAGQTVAFEIEKLEPLADRPIMPVREIAGIAPWWTDGEDPTEWVRGQRAGE</sequence>
<keyword evidence="2" id="KW-1185">Reference proteome</keyword>
<protein>
    <submittedName>
        <fullName evidence="1">Uncharacterized protein</fullName>
    </submittedName>
</protein>
<reference evidence="1 2" key="1">
    <citation type="submission" date="2020-08" db="EMBL/GenBank/DDBJ databases">
        <title>Sequencing the genomes of 1000 actinobacteria strains.</title>
        <authorList>
            <person name="Klenk H.-P."/>
        </authorList>
    </citation>
    <scope>NUCLEOTIDE SEQUENCE [LARGE SCALE GENOMIC DNA]</scope>
    <source>
        <strain evidence="1 2">DSM 46659</strain>
    </source>
</reference>
<dbReference type="EMBL" id="JACHDS010000001">
    <property type="protein sequence ID" value="MBB6173994.1"/>
    <property type="molecule type" value="Genomic_DNA"/>
</dbReference>
<evidence type="ECO:0000313" key="2">
    <source>
        <dbReference type="Proteomes" id="UP000546642"/>
    </source>
</evidence>
<dbReference type="RefSeq" id="WP_184077756.1">
    <property type="nucleotide sequence ID" value="NZ_JACHDS010000001.1"/>
</dbReference>